<accession>A0A1I7V6R1</accession>
<dbReference type="AlphaFoldDB" id="A0A1I7V6R1"/>
<dbReference type="InParanoid" id="A0A1I7V6R1"/>
<dbReference type="WBParaSite" id="EN70_10488">
    <property type="protein sequence ID" value="EN70_10488"/>
    <property type="gene ID" value="EN70_10488"/>
</dbReference>
<evidence type="ECO:0000313" key="2">
    <source>
        <dbReference type="Proteomes" id="UP000095285"/>
    </source>
</evidence>
<protein>
    <submittedName>
        <fullName evidence="3">Major sperm protein</fullName>
    </submittedName>
</protein>
<dbReference type="Proteomes" id="UP000095285">
    <property type="component" value="Unassembled WGS sequence"/>
</dbReference>
<gene>
    <name evidence="3" type="primary">LOAG_17235</name>
</gene>
<keyword evidence="1" id="KW-0472">Membrane</keyword>
<keyword evidence="1" id="KW-0812">Transmembrane</keyword>
<organism evidence="2 3">
    <name type="scientific">Loa loa</name>
    <name type="common">Eye worm</name>
    <name type="synonym">Filaria loa</name>
    <dbReference type="NCBI Taxonomy" id="7209"/>
    <lineage>
        <taxon>Eukaryota</taxon>
        <taxon>Metazoa</taxon>
        <taxon>Ecdysozoa</taxon>
        <taxon>Nematoda</taxon>
        <taxon>Chromadorea</taxon>
        <taxon>Rhabditida</taxon>
        <taxon>Spirurina</taxon>
        <taxon>Spiruromorpha</taxon>
        <taxon>Filarioidea</taxon>
        <taxon>Onchocercidae</taxon>
        <taxon>Loa</taxon>
    </lineage>
</organism>
<reference evidence="3" key="2">
    <citation type="submission" date="2016-11" db="UniProtKB">
        <authorList>
            <consortium name="WormBaseParasite"/>
        </authorList>
    </citation>
    <scope>IDENTIFICATION</scope>
</reference>
<name>A0A1I7V6R1_LOALO</name>
<proteinExistence type="predicted"/>
<keyword evidence="2" id="KW-1185">Reference proteome</keyword>
<reference evidence="2" key="1">
    <citation type="submission" date="2012-04" db="EMBL/GenBank/DDBJ databases">
        <title>The Genome Sequence of Loa loa.</title>
        <authorList>
            <consortium name="The Broad Institute Genome Sequencing Platform"/>
            <consortium name="Broad Institute Genome Sequencing Center for Infectious Disease"/>
            <person name="Nutman T.B."/>
            <person name="Fink D.L."/>
            <person name="Russ C."/>
            <person name="Young S."/>
            <person name="Zeng Q."/>
            <person name="Gargeya S."/>
            <person name="Alvarado L."/>
            <person name="Berlin A."/>
            <person name="Chapman S.B."/>
            <person name="Chen Z."/>
            <person name="Freedman E."/>
            <person name="Gellesch M."/>
            <person name="Goldberg J."/>
            <person name="Griggs A."/>
            <person name="Gujja S."/>
            <person name="Heilman E.R."/>
            <person name="Heiman D."/>
            <person name="Howarth C."/>
            <person name="Mehta T."/>
            <person name="Neiman D."/>
            <person name="Pearson M."/>
            <person name="Roberts A."/>
            <person name="Saif S."/>
            <person name="Shea T."/>
            <person name="Shenoy N."/>
            <person name="Sisk P."/>
            <person name="Stolte C."/>
            <person name="Sykes S."/>
            <person name="White J."/>
            <person name="Yandava C."/>
            <person name="Haas B."/>
            <person name="Henn M.R."/>
            <person name="Nusbaum C."/>
            <person name="Birren B."/>
        </authorList>
    </citation>
    <scope>NUCLEOTIDE SEQUENCE [LARGE SCALE GENOMIC DNA]</scope>
</reference>
<evidence type="ECO:0000313" key="3">
    <source>
        <dbReference type="WBParaSite" id="EN70_10488"/>
    </source>
</evidence>
<keyword evidence="1" id="KW-1133">Transmembrane helix</keyword>
<evidence type="ECO:0000256" key="1">
    <source>
        <dbReference type="SAM" id="Phobius"/>
    </source>
</evidence>
<dbReference type="STRING" id="7209.A0A1I7V6R1"/>
<sequence length="220" mass="24760">MTAMALKNTDKVRPCSEFKTTQNNEPLNRSIVKFAVEKEQPEVARVKLLLCNNSNRQIQWLLKCNDTTITAEPMTSGRIEKLGRNEVNLIWRRPKAIEQWANAPQPKLLLFMKLIAAESGKEVADAFTKFKAMIEPEAGCTTSDLPIHEVVIKSVKTSEQLATDGNDSKIGTEGAIRPESFLEDPDTLFWLIVFLCCFLGAVILQSISDGDRRSRRYDSD</sequence>
<dbReference type="OrthoDB" id="5877264at2759"/>
<feature type="transmembrane region" description="Helical" evidence="1">
    <location>
        <begin position="188"/>
        <end position="207"/>
    </location>
</feature>